<dbReference type="InterPro" id="IPR029510">
    <property type="entry name" value="Ald_DH_CS_GLU"/>
</dbReference>
<keyword evidence="1 3" id="KW-0560">Oxidoreductase</keyword>
<dbReference type="InterPro" id="IPR016162">
    <property type="entry name" value="Ald_DH_N"/>
</dbReference>
<evidence type="ECO:0000259" key="4">
    <source>
        <dbReference type="Pfam" id="PF00171"/>
    </source>
</evidence>
<dbReference type="InterPro" id="IPR015590">
    <property type="entry name" value="Aldehyde_DH_dom"/>
</dbReference>
<evidence type="ECO:0000313" key="5">
    <source>
        <dbReference type="EMBL" id="MFC4600911.1"/>
    </source>
</evidence>
<reference evidence="6" key="1">
    <citation type="journal article" date="2019" name="Int. J. Syst. Evol. Microbiol.">
        <title>The Global Catalogue of Microorganisms (GCM) 10K type strain sequencing project: providing services to taxonomists for standard genome sequencing and annotation.</title>
        <authorList>
            <consortium name="The Broad Institute Genomics Platform"/>
            <consortium name="The Broad Institute Genome Sequencing Center for Infectious Disease"/>
            <person name="Wu L."/>
            <person name="Ma J."/>
        </authorList>
    </citation>
    <scope>NUCLEOTIDE SEQUENCE [LARGE SCALE GENOMIC DNA]</scope>
    <source>
        <strain evidence="6">CCUG 49571</strain>
    </source>
</reference>
<proteinExistence type="inferred from homology"/>
<name>A0ABV9FG20_9BACL</name>
<dbReference type="InterPro" id="IPR016160">
    <property type="entry name" value="Ald_DH_CS_CYS"/>
</dbReference>
<dbReference type="PROSITE" id="PS00687">
    <property type="entry name" value="ALDEHYDE_DEHYDR_GLU"/>
    <property type="match status" value="1"/>
</dbReference>
<dbReference type="PANTHER" id="PTHR43353:SF5">
    <property type="entry name" value="SUCCINATE-SEMIALDEHYDE DEHYDROGENASE, MITOCHONDRIAL"/>
    <property type="match status" value="1"/>
</dbReference>
<feature type="domain" description="Aldehyde dehydrogenase" evidence="4">
    <location>
        <begin position="23"/>
        <end position="488"/>
    </location>
</feature>
<accession>A0ABV9FG20</accession>
<dbReference type="PANTHER" id="PTHR43353">
    <property type="entry name" value="SUCCINATE-SEMIALDEHYDE DEHYDROGENASE, MITOCHONDRIAL"/>
    <property type="match status" value="1"/>
</dbReference>
<dbReference type="RefSeq" id="WP_378100493.1">
    <property type="nucleotide sequence ID" value="NZ_JBHSEP010000020.1"/>
</dbReference>
<evidence type="ECO:0000256" key="2">
    <source>
        <dbReference type="PROSITE-ProRule" id="PRU10007"/>
    </source>
</evidence>
<evidence type="ECO:0000256" key="1">
    <source>
        <dbReference type="ARBA" id="ARBA00023002"/>
    </source>
</evidence>
<gene>
    <name evidence="5" type="ORF">ACFO3S_21885</name>
</gene>
<feature type="active site" evidence="2">
    <location>
        <position position="260"/>
    </location>
</feature>
<dbReference type="InterPro" id="IPR050740">
    <property type="entry name" value="Aldehyde_DH_Superfamily"/>
</dbReference>
<dbReference type="PROSITE" id="PS00070">
    <property type="entry name" value="ALDEHYDE_DEHYDR_CYS"/>
    <property type="match status" value="1"/>
</dbReference>
<keyword evidence="6" id="KW-1185">Reference proteome</keyword>
<comment type="caution">
    <text evidence="5">The sequence shown here is derived from an EMBL/GenBank/DDBJ whole genome shotgun (WGS) entry which is preliminary data.</text>
</comment>
<dbReference type="InterPro" id="IPR016161">
    <property type="entry name" value="Ald_DH/histidinol_DH"/>
</dbReference>
<dbReference type="EMBL" id="JBHSEP010000020">
    <property type="protein sequence ID" value="MFC4600911.1"/>
    <property type="molecule type" value="Genomic_DNA"/>
</dbReference>
<dbReference type="SUPFAM" id="SSF53720">
    <property type="entry name" value="ALDH-like"/>
    <property type="match status" value="1"/>
</dbReference>
<evidence type="ECO:0000313" key="6">
    <source>
        <dbReference type="Proteomes" id="UP001596028"/>
    </source>
</evidence>
<dbReference type="Proteomes" id="UP001596028">
    <property type="component" value="Unassembled WGS sequence"/>
</dbReference>
<evidence type="ECO:0000256" key="3">
    <source>
        <dbReference type="RuleBase" id="RU003345"/>
    </source>
</evidence>
<protein>
    <submittedName>
        <fullName evidence="5">Aldehyde dehydrogenase family protein</fullName>
    </submittedName>
</protein>
<dbReference type="InterPro" id="IPR016163">
    <property type="entry name" value="Ald_DH_C"/>
</dbReference>
<dbReference type="Gene3D" id="3.40.309.10">
    <property type="entry name" value="Aldehyde Dehydrogenase, Chain A, domain 2"/>
    <property type="match status" value="1"/>
</dbReference>
<dbReference type="Gene3D" id="3.40.605.10">
    <property type="entry name" value="Aldehyde Dehydrogenase, Chain A, domain 1"/>
    <property type="match status" value="1"/>
</dbReference>
<comment type="similarity">
    <text evidence="3">Belongs to the aldehyde dehydrogenase family.</text>
</comment>
<dbReference type="Pfam" id="PF00171">
    <property type="entry name" value="Aldedh"/>
    <property type="match status" value="1"/>
</dbReference>
<sequence>MEMRAWLDEHVGAAYGNFIGGRWTTGEHGQRQPIYNAADDRQLLGYFVQSTSADAERAVQAAFQAFGEWARTPPAQRSAILLRFADLLEDRRKELAYRLSAEQGKVLVEALGEVSRAAKEARFAAGECLRVNGETLPGENGSGYNAVVRSPIGVVAAIAPWNFPVVTPVRKIAPALAYGCTVVYKPASATPWASAALMELLQEAGVPDGAVNMISGSGNVVGDALVDHPLVRGITFTGSTALGIRIQTRAADRLARTQLELGGKNAAVVLDYSDAGYVARQIVNAAFACSGQRCTAISRVIVLEKRQKELTAALRQEMKSLVVGPAWDAAANVGPLINRAHLDSVQEHLRTALREGAALSCGGRVLEEGAYAAGAYMEPALLTNVAPEMRAAQEEIFGPVLAVLTAKDEEEALRIANGTAYGLASCVFTERTAVAREFADRLQSGMVHVNSGTASEAHVPFGGVKLSGFGAYSIGSSNREFYTEQKVIYF</sequence>
<organism evidence="5 6">
    <name type="scientific">Cohnella hongkongensis</name>
    <dbReference type="NCBI Taxonomy" id="178337"/>
    <lineage>
        <taxon>Bacteria</taxon>
        <taxon>Bacillati</taxon>
        <taxon>Bacillota</taxon>
        <taxon>Bacilli</taxon>
        <taxon>Bacillales</taxon>
        <taxon>Paenibacillaceae</taxon>
        <taxon>Cohnella</taxon>
    </lineage>
</organism>